<keyword evidence="4 11" id="KW-0808">Transferase</keyword>
<dbReference type="GO" id="GO:0004370">
    <property type="term" value="F:glycerol kinase activity"/>
    <property type="evidence" value="ECO:0007669"/>
    <property type="project" value="UniProtKB-EC"/>
</dbReference>
<evidence type="ECO:0000256" key="4">
    <source>
        <dbReference type="ARBA" id="ARBA00022679"/>
    </source>
</evidence>
<dbReference type="PIRSF" id="PIRSF000538">
    <property type="entry name" value="GlpK"/>
    <property type="match status" value="1"/>
</dbReference>
<dbReference type="SUPFAM" id="SSF53067">
    <property type="entry name" value="Actin-like ATPase domain"/>
    <property type="match status" value="2"/>
</dbReference>
<dbReference type="InterPro" id="IPR018485">
    <property type="entry name" value="FGGY_C"/>
</dbReference>
<dbReference type="GO" id="GO:0005524">
    <property type="term" value="F:ATP binding"/>
    <property type="evidence" value="ECO:0007669"/>
    <property type="project" value="UniProtKB-KW"/>
</dbReference>
<dbReference type="GO" id="GO:0005829">
    <property type="term" value="C:cytosol"/>
    <property type="evidence" value="ECO:0007669"/>
    <property type="project" value="TreeGrafter"/>
</dbReference>
<evidence type="ECO:0000256" key="9">
    <source>
        <dbReference type="ARBA" id="ARBA00043149"/>
    </source>
</evidence>
<dbReference type="PROSITE" id="PS00445">
    <property type="entry name" value="FGGY_KINASES_2"/>
    <property type="match status" value="1"/>
</dbReference>
<evidence type="ECO:0000256" key="7">
    <source>
        <dbReference type="ARBA" id="ARBA00022798"/>
    </source>
</evidence>
<dbReference type="Pfam" id="PF02782">
    <property type="entry name" value="FGGY_C"/>
    <property type="match status" value="1"/>
</dbReference>
<feature type="domain" description="Carbohydrate kinase FGGY N-terminal" evidence="12">
    <location>
        <begin position="3"/>
        <end position="239"/>
    </location>
</feature>
<reference evidence="14" key="1">
    <citation type="journal article" date="2020" name="mSystems">
        <title>Genome- and Community-Level Interaction Insights into Carbon Utilization and Element Cycling Functions of Hydrothermarchaeota in Hydrothermal Sediment.</title>
        <authorList>
            <person name="Zhou Z."/>
            <person name="Liu Y."/>
            <person name="Xu W."/>
            <person name="Pan J."/>
            <person name="Luo Z.H."/>
            <person name="Li M."/>
        </authorList>
    </citation>
    <scope>NUCLEOTIDE SEQUENCE [LARGE SCALE GENOMIC DNA]</scope>
    <source>
        <strain evidence="14">SpSt-1181</strain>
    </source>
</reference>
<dbReference type="EC" id="2.7.1.30" evidence="3"/>
<sequence length="484" mass="52584">MAILAIDQGTTGTTCVLYGSDGAVMAKSYREISQIYPREGWVEHDPQEIWLSVHDGVRELLDACDTKVKGIGITNQRETLIVWDCETGRPVANAIVWQCRRTARLCERYREYEPLIRSKTGLPLDAYFSATKIRWILEHVVEGDTRRLLCGTVDSWLVWKLTGGGVHATDMTNASRTLLFDIIDRQWDDELLRIFDIPRHMLPEVKASIDDYGTVTSIDELRGVRIAAVAGDQQAALFGQCCFEPGSVKNTYGTGCFMVMNTGDEYVCSSNGLVTTLAVNPDGSPCFALEGSVFIEGAVIQWLRDELRIISSAEESEPVALRAGSSAGVYLVPAFAGLGAPHWNMEARGTIVGLTRGSGRDHIVRAALESIAYQSCDVFNAMSADTGLVPGELVVDGGAAANGFLMQFQADMLGVAVSRPDNIESTSLGAAYLAGTGLSFWGGPGELEALNGGRKKFSPGHDAADRRTLLMDGWRRALRQTMAG</sequence>
<dbReference type="InterPro" id="IPR018483">
    <property type="entry name" value="Carb_kinase_FGGY_CS"/>
</dbReference>
<comment type="catalytic activity">
    <reaction evidence="10">
        <text>glycerol + ATP = sn-glycerol 3-phosphate + ADP + H(+)</text>
        <dbReference type="Rhea" id="RHEA:21644"/>
        <dbReference type="ChEBI" id="CHEBI:15378"/>
        <dbReference type="ChEBI" id="CHEBI:17754"/>
        <dbReference type="ChEBI" id="CHEBI:30616"/>
        <dbReference type="ChEBI" id="CHEBI:57597"/>
        <dbReference type="ChEBI" id="CHEBI:456216"/>
        <dbReference type="EC" id="2.7.1.30"/>
    </reaction>
</comment>
<dbReference type="CDD" id="cd07786">
    <property type="entry name" value="FGGY_EcGK_like"/>
    <property type="match status" value="1"/>
</dbReference>
<dbReference type="FunFam" id="3.30.420.40:FF:000007">
    <property type="entry name" value="Glycerol kinase"/>
    <property type="match status" value="1"/>
</dbReference>
<dbReference type="EMBL" id="DSBW01000065">
    <property type="protein sequence ID" value="HED30602.1"/>
    <property type="molecule type" value="Genomic_DNA"/>
</dbReference>
<dbReference type="InterPro" id="IPR005999">
    <property type="entry name" value="Glycerol_kin"/>
</dbReference>
<keyword evidence="6 11" id="KW-0418">Kinase</keyword>
<dbReference type="InterPro" id="IPR043129">
    <property type="entry name" value="ATPase_NBD"/>
</dbReference>
<evidence type="ECO:0000259" key="13">
    <source>
        <dbReference type="Pfam" id="PF02782"/>
    </source>
</evidence>
<evidence type="ECO:0000256" key="3">
    <source>
        <dbReference type="ARBA" id="ARBA00012099"/>
    </source>
</evidence>
<organism evidence="14">
    <name type="scientific">Prosthecochloris aestuarii</name>
    <dbReference type="NCBI Taxonomy" id="1102"/>
    <lineage>
        <taxon>Bacteria</taxon>
        <taxon>Pseudomonadati</taxon>
        <taxon>Chlorobiota</taxon>
        <taxon>Chlorobiia</taxon>
        <taxon>Chlorobiales</taxon>
        <taxon>Chlorobiaceae</taxon>
        <taxon>Prosthecochloris</taxon>
    </lineage>
</organism>
<dbReference type="Proteomes" id="UP000886335">
    <property type="component" value="Unassembled WGS sequence"/>
</dbReference>
<dbReference type="FunFam" id="3.30.420.40:FF:000008">
    <property type="entry name" value="Glycerol kinase"/>
    <property type="match status" value="1"/>
</dbReference>
<dbReference type="InterPro" id="IPR018484">
    <property type="entry name" value="FGGY_N"/>
</dbReference>
<dbReference type="NCBIfam" id="NF000756">
    <property type="entry name" value="PRK00047.1"/>
    <property type="match status" value="1"/>
</dbReference>
<dbReference type="PANTHER" id="PTHR10196">
    <property type="entry name" value="SUGAR KINASE"/>
    <property type="match status" value="1"/>
</dbReference>
<comment type="pathway">
    <text evidence="1">Polyol metabolism; glycerol degradation via glycerol kinase pathway; sn-glycerol 3-phosphate from glycerol: step 1/1.</text>
</comment>
<comment type="caution">
    <text evidence="14">The sequence shown here is derived from an EMBL/GenBank/DDBJ whole genome shotgun (WGS) entry which is preliminary data.</text>
</comment>
<evidence type="ECO:0000259" key="12">
    <source>
        <dbReference type="Pfam" id="PF00370"/>
    </source>
</evidence>
<dbReference type="Gene3D" id="3.30.420.40">
    <property type="match status" value="2"/>
</dbReference>
<evidence type="ECO:0000256" key="6">
    <source>
        <dbReference type="ARBA" id="ARBA00022777"/>
    </source>
</evidence>
<evidence type="ECO:0000256" key="5">
    <source>
        <dbReference type="ARBA" id="ARBA00022741"/>
    </source>
</evidence>
<dbReference type="AlphaFoldDB" id="A0A831SRL1"/>
<dbReference type="PROSITE" id="PS00933">
    <property type="entry name" value="FGGY_KINASES_1"/>
    <property type="match status" value="1"/>
</dbReference>
<gene>
    <name evidence="14" type="primary">glpK</name>
    <name evidence="14" type="ORF">ENN50_02695</name>
</gene>
<name>A0A831SRL1_PROAE</name>
<dbReference type="NCBIfam" id="TIGR01311">
    <property type="entry name" value="glycerol_kin"/>
    <property type="match status" value="1"/>
</dbReference>
<evidence type="ECO:0000313" key="14">
    <source>
        <dbReference type="EMBL" id="HED30602.1"/>
    </source>
</evidence>
<evidence type="ECO:0000256" key="2">
    <source>
        <dbReference type="ARBA" id="ARBA00009156"/>
    </source>
</evidence>
<evidence type="ECO:0000256" key="11">
    <source>
        <dbReference type="RuleBase" id="RU003733"/>
    </source>
</evidence>
<keyword evidence="7" id="KW-0319">Glycerol metabolism</keyword>
<dbReference type="PANTHER" id="PTHR10196:SF69">
    <property type="entry name" value="GLYCEROL KINASE"/>
    <property type="match status" value="1"/>
</dbReference>
<accession>A0A831SRL1</accession>
<proteinExistence type="inferred from homology"/>
<keyword evidence="5" id="KW-0547">Nucleotide-binding</keyword>
<comment type="similarity">
    <text evidence="2 11">Belongs to the FGGY kinase family.</text>
</comment>
<protein>
    <recommendedName>
        <fullName evidence="3">glycerol kinase</fullName>
        <ecNumber evidence="3">2.7.1.30</ecNumber>
    </recommendedName>
    <alternativeName>
        <fullName evidence="9">ATP:glycerol 3-phosphotransferase</fullName>
    </alternativeName>
</protein>
<dbReference type="InterPro" id="IPR000577">
    <property type="entry name" value="Carb_kinase_FGGY"/>
</dbReference>
<evidence type="ECO:0000256" key="1">
    <source>
        <dbReference type="ARBA" id="ARBA00005190"/>
    </source>
</evidence>
<feature type="domain" description="Carbohydrate kinase FGGY C-terminal" evidence="13">
    <location>
        <begin position="249"/>
        <end position="436"/>
    </location>
</feature>
<evidence type="ECO:0000256" key="8">
    <source>
        <dbReference type="ARBA" id="ARBA00022840"/>
    </source>
</evidence>
<evidence type="ECO:0000256" key="10">
    <source>
        <dbReference type="ARBA" id="ARBA00052101"/>
    </source>
</evidence>
<dbReference type="Pfam" id="PF00370">
    <property type="entry name" value="FGGY_N"/>
    <property type="match status" value="1"/>
</dbReference>
<keyword evidence="8" id="KW-0067">ATP-binding</keyword>
<dbReference type="GO" id="GO:0019563">
    <property type="term" value="P:glycerol catabolic process"/>
    <property type="evidence" value="ECO:0007669"/>
    <property type="project" value="TreeGrafter"/>
</dbReference>
<dbReference type="GO" id="GO:0006072">
    <property type="term" value="P:glycerol-3-phosphate metabolic process"/>
    <property type="evidence" value="ECO:0007669"/>
    <property type="project" value="InterPro"/>
</dbReference>